<organism evidence="1 2">
    <name type="scientific">Longivirga aurantiaca</name>
    <dbReference type="NCBI Taxonomy" id="1837743"/>
    <lineage>
        <taxon>Bacteria</taxon>
        <taxon>Bacillati</taxon>
        <taxon>Actinomycetota</taxon>
        <taxon>Actinomycetes</taxon>
        <taxon>Sporichthyales</taxon>
        <taxon>Sporichthyaceae</taxon>
        <taxon>Longivirga</taxon>
    </lineage>
</organism>
<comment type="caution">
    <text evidence="1">The sequence shown here is derived from an EMBL/GenBank/DDBJ whole genome shotgun (WGS) entry which is preliminary data.</text>
</comment>
<reference evidence="2" key="1">
    <citation type="journal article" date="2019" name="Int. J. Syst. Evol. Microbiol.">
        <title>The Global Catalogue of Microorganisms (GCM) 10K type strain sequencing project: providing services to taxonomists for standard genome sequencing and annotation.</title>
        <authorList>
            <consortium name="The Broad Institute Genomics Platform"/>
            <consortium name="The Broad Institute Genome Sequencing Center for Infectious Disease"/>
            <person name="Wu L."/>
            <person name="Ma J."/>
        </authorList>
    </citation>
    <scope>NUCLEOTIDE SEQUENCE [LARGE SCALE GENOMIC DNA]</scope>
    <source>
        <strain evidence="2">CGMCC 4.7317</strain>
    </source>
</reference>
<protein>
    <submittedName>
        <fullName evidence="1">Uncharacterized protein</fullName>
    </submittedName>
</protein>
<gene>
    <name evidence="1" type="ORF">ACFQGU_14060</name>
</gene>
<evidence type="ECO:0000313" key="1">
    <source>
        <dbReference type="EMBL" id="MFC6239007.1"/>
    </source>
</evidence>
<accession>A0ABW1T3Y1</accession>
<evidence type="ECO:0000313" key="2">
    <source>
        <dbReference type="Proteomes" id="UP001596138"/>
    </source>
</evidence>
<keyword evidence="2" id="KW-1185">Reference proteome</keyword>
<dbReference type="RefSeq" id="WP_386767701.1">
    <property type="nucleotide sequence ID" value="NZ_JBHSTI010000008.1"/>
</dbReference>
<name>A0ABW1T3Y1_9ACTN</name>
<dbReference type="Proteomes" id="UP001596138">
    <property type="component" value="Unassembled WGS sequence"/>
</dbReference>
<proteinExistence type="predicted"/>
<dbReference type="EMBL" id="JBHSTI010000008">
    <property type="protein sequence ID" value="MFC6239007.1"/>
    <property type="molecule type" value="Genomic_DNA"/>
</dbReference>
<sequence length="65" mass="7357">MAKLSKSEALAEWREAEDRYRAVLEVYLTDGGDKARIDKDAAVRIAKARAKADKRLDACLHRLLD</sequence>